<dbReference type="PANTHER" id="PTHR45876:SF8">
    <property type="entry name" value="FI04035P"/>
    <property type="match status" value="1"/>
</dbReference>
<dbReference type="Gene3D" id="1.25.40.530">
    <property type="entry name" value="MyTH4 domain"/>
    <property type="match status" value="1"/>
</dbReference>
<evidence type="ECO:0000259" key="1">
    <source>
        <dbReference type="PROSITE" id="PS50238"/>
    </source>
</evidence>
<dbReference type="PANTHER" id="PTHR45876">
    <property type="entry name" value="FI04035P"/>
    <property type="match status" value="1"/>
</dbReference>
<dbReference type="InterPro" id="IPR036020">
    <property type="entry name" value="WW_dom_sf"/>
</dbReference>
<dbReference type="GO" id="GO:0005737">
    <property type="term" value="C:cytoplasm"/>
    <property type="evidence" value="ECO:0007669"/>
    <property type="project" value="TreeGrafter"/>
</dbReference>
<dbReference type="GO" id="GO:0005856">
    <property type="term" value="C:cytoskeleton"/>
    <property type="evidence" value="ECO:0007669"/>
    <property type="project" value="InterPro"/>
</dbReference>
<sequence>MSGGKDELDCFYYVYKHASGKHFYYNPVSETTTWILPKGSIVIDPDSKEVVQQKSASPNWQKGIKMSPERNRTIISVLHPRKVKTSVMAIRNMAKSTLPATKYYIPDSLSDDIAKNKIEPLFNEIFLSNKGRPLNTFVFQDAPIQRSLLPHDKNTEKAAYALFKSILKYTGVRDSKECVGTVNSIIDMIQKGDSGLVDEIFVQLIKQSNECPGKYLKKTLNLILVVVCTYLPSEKIRSVMLSHLARLSKDEKVKELAIWCYIKFQNLINVGISIEKEKITPVYLKSIPDLIKQKNKRFDVSLADIMFYQHDEYPFCPIPYVMHQIAETLIQKDCETHQGIFRLPGDLRKVDKFIDQINQGSLDFLSSEKVDDLASLFKLWVRQLSGSIVNAQLTTELLNIKGADNFLKFVNKLEPLNRNVLMYLVGFLKRLSLSSQITMMDVSNLAMVFGPNIVYSVNSDPIYQTKLSSHSSSFLNALINKWDVSSIYPLQTL</sequence>
<dbReference type="Proteomes" id="UP000179807">
    <property type="component" value="Unassembled WGS sequence"/>
</dbReference>
<dbReference type="CDD" id="cd00201">
    <property type="entry name" value="WW"/>
    <property type="match status" value="1"/>
</dbReference>
<dbReference type="InterPro" id="IPR001202">
    <property type="entry name" value="WW_dom"/>
</dbReference>
<name>A0A1J4J8M5_9EUKA</name>
<comment type="caution">
    <text evidence="3">The sequence shown here is derived from an EMBL/GenBank/DDBJ whole genome shotgun (WGS) entry which is preliminary data.</text>
</comment>
<dbReference type="SUPFAM" id="SSF51045">
    <property type="entry name" value="WW domain"/>
    <property type="match status" value="1"/>
</dbReference>
<reference evidence="3" key="1">
    <citation type="submission" date="2016-10" db="EMBL/GenBank/DDBJ databases">
        <authorList>
            <person name="Benchimol M."/>
            <person name="Almeida L.G."/>
            <person name="Vasconcelos A.T."/>
            <person name="Perreira-Neves A."/>
            <person name="Rosa I.A."/>
            <person name="Tasca T."/>
            <person name="Bogo M.R."/>
            <person name="de Souza W."/>
        </authorList>
    </citation>
    <scope>NUCLEOTIDE SEQUENCE [LARGE SCALE GENOMIC DNA]</scope>
    <source>
        <strain evidence="3">K</strain>
    </source>
</reference>
<dbReference type="Gene3D" id="1.10.555.10">
    <property type="entry name" value="Rho GTPase activation protein"/>
    <property type="match status" value="1"/>
</dbReference>
<dbReference type="InterPro" id="IPR000198">
    <property type="entry name" value="RhoGAP_dom"/>
</dbReference>
<feature type="domain" description="Rho-GAP" evidence="1">
    <location>
        <begin position="300"/>
        <end position="486"/>
    </location>
</feature>
<dbReference type="InterPro" id="IPR008936">
    <property type="entry name" value="Rho_GTPase_activation_prot"/>
</dbReference>
<dbReference type="SUPFAM" id="SSF48350">
    <property type="entry name" value="GTPase activation domain, GAP"/>
    <property type="match status" value="1"/>
</dbReference>
<dbReference type="OrthoDB" id="437889at2759"/>
<proteinExistence type="predicted"/>
<dbReference type="GeneID" id="94847554"/>
<dbReference type="GO" id="GO:0007165">
    <property type="term" value="P:signal transduction"/>
    <property type="evidence" value="ECO:0007669"/>
    <property type="project" value="InterPro"/>
</dbReference>
<evidence type="ECO:0000313" key="4">
    <source>
        <dbReference type="Proteomes" id="UP000179807"/>
    </source>
</evidence>
<dbReference type="EMBL" id="MLAK01001356">
    <property type="protein sequence ID" value="OHS94035.1"/>
    <property type="molecule type" value="Genomic_DNA"/>
</dbReference>
<dbReference type="Gene3D" id="2.20.70.10">
    <property type="match status" value="1"/>
</dbReference>
<evidence type="ECO:0000259" key="2">
    <source>
        <dbReference type="PROSITE" id="PS51016"/>
    </source>
</evidence>
<dbReference type="Pfam" id="PF00784">
    <property type="entry name" value="MyTH4"/>
    <property type="match status" value="1"/>
</dbReference>
<keyword evidence="4" id="KW-1185">Reference proteome</keyword>
<dbReference type="SMART" id="SM00324">
    <property type="entry name" value="RhoGAP"/>
    <property type="match status" value="1"/>
</dbReference>
<protein>
    <submittedName>
        <fullName evidence="3">RhoGAP domain containing protein</fullName>
    </submittedName>
</protein>
<dbReference type="PROSITE" id="PS51016">
    <property type="entry name" value="MYTH4"/>
    <property type="match status" value="1"/>
</dbReference>
<dbReference type="AlphaFoldDB" id="A0A1J4J8M5"/>
<dbReference type="RefSeq" id="XP_068347172.1">
    <property type="nucleotide sequence ID" value="XM_068512850.1"/>
</dbReference>
<dbReference type="VEuPathDB" id="TrichDB:TRFO_39805"/>
<dbReference type="GO" id="GO:0005096">
    <property type="term" value="F:GTPase activator activity"/>
    <property type="evidence" value="ECO:0007669"/>
    <property type="project" value="TreeGrafter"/>
</dbReference>
<dbReference type="PROSITE" id="PS50238">
    <property type="entry name" value="RHOGAP"/>
    <property type="match status" value="1"/>
</dbReference>
<accession>A0A1J4J8M5</accession>
<organism evidence="3 4">
    <name type="scientific">Tritrichomonas foetus</name>
    <dbReference type="NCBI Taxonomy" id="1144522"/>
    <lineage>
        <taxon>Eukaryota</taxon>
        <taxon>Metamonada</taxon>
        <taxon>Parabasalia</taxon>
        <taxon>Tritrichomonadida</taxon>
        <taxon>Tritrichomonadidae</taxon>
        <taxon>Tritrichomonas</taxon>
    </lineage>
</organism>
<feature type="domain" description="MyTH4" evidence="2">
    <location>
        <begin position="139"/>
        <end position="288"/>
    </location>
</feature>
<dbReference type="Pfam" id="PF00620">
    <property type="entry name" value="RhoGAP"/>
    <property type="match status" value="1"/>
</dbReference>
<dbReference type="SMART" id="SM00139">
    <property type="entry name" value="MyTH4"/>
    <property type="match status" value="1"/>
</dbReference>
<dbReference type="InterPro" id="IPR000857">
    <property type="entry name" value="MyTH4_dom"/>
</dbReference>
<gene>
    <name evidence="3" type="ORF">TRFO_39805</name>
</gene>
<dbReference type="InterPro" id="IPR038185">
    <property type="entry name" value="MyTH4_dom_sf"/>
</dbReference>
<evidence type="ECO:0000313" key="3">
    <source>
        <dbReference type="EMBL" id="OHS94035.1"/>
    </source>
</evidence>